<protein>
    <recommendedName>
        <fullName evidence="3">Lipoprotein</fullName>
    </recommendedName>
</protein>
<name>A0ABW8SZ23_9CLOT</name>
<sequence length="138" mass="15834">MRRKTINAMVLCFAVLLTFILGGCFNSQKKASSEKSFEQTIDEKLYNITHPKDSTISLSSNPYDYIKNTTGKENYQYIVRNGKKSLDYLLVKFESSSKNGLEEYIMAIACSEILKEDPAAKKWDSGKAWYDNYIKTKK</sequence>
<dbReference type="EMBL" id="JBJHZZ010000001">
    <property type="protein sequence ID" value="MFL0245673.1"/>
    <property type="molecule type" value="Genomic_DNA"/>
</dbReference>
<evidence type="ECO:0000313" key="1">
    <source>
        <dbReference type="EMBL" id="MFL0245673.1"/>
    </source>
</evidence>
<dbReference type="PROSITE" id="PS51257">
    <property type="entry name" value="PROKAR_LIPOPROTEIN"/>
    <property type="match status" value="1"/>
</dbReference>
<evidence type="ECO:0000313" key="2">
    <source>
        <dbReference type="Proteomes" id="UP001623591"/>
    </source>
</evidence>
<dbReference type="Proteomes" id="UP001623591">
    <property type="component" value="Unassembled WGS sequence"/>
</dbReference>
<reference evidence="1 2" key="1">
    <citation type="submission" date="2024-11" db="EMBL/GenBank/DDBJ databases">
        <authorList>
            <person name="Heng Y.C."/>
            <person name="Lim A.C.H."/>
            <person name="Lee J.K.Y."/>
            <person name="Kittelmann S."/>
        </authorList>
    </citation>
    <scope>NUCLEOTIDE SEQUENCE [LARGE SCALE GENOMIC DNA]</scope>
    <source>
        <strain evidence="1 2">WILCCON 0185</strain>
    </source>
</reference>
<gene>
    <name evidence="1" type="ORF">ACJDUG_01620</name>
</gene>
<proteinExistence type="predicted"/>
<comment type="caution">
    <text evidence="1">The sequence shown here is derived from an EMBL/GenBank/DDBJ whole genome shotgun (WGS) entry which is preliminary data.</text>
</comment>
<dbReference type="RefSeq" id="WP_406768126.1">
    <property type="nucleotide sequence ID" value="NZ_JBJHZZ010000001.1"/>
</dbReference>
<evidence type="ECO:0008006" key="3">
    <source>
        <dbReference type="Google" id="ProtNLM"/>
    </source>
</evidence>
<organism evidence="1 2">
    <name type="scientific">Candidatus Clostridium stratigraminis</name>
    <dbReference type="NCBI Taxonomy" id="3381661"/>
    <lineage>
        <taxon>Bacteria</taxon>
        <taxon>Bacillati</taxon>
        <taxon>Bacillota</taxon>
        <taxon>Clostridia</taxon>
        <taxon>Eubacteriales</taxon>
        <taxon>Clostridiaceae</taxon>
        <taxon>Clostridium</taxon>
    </lineage>
</organism>
<keyword evidence="2" id="KW-1185">Reference proteome</keyword>
<accession>A0ABW8SZ23</accession>